<feature type="domain" description="OmpR/PhoB-type" evidence="3">
    <location>
        <begin position="43"/>
        <end position="140"/>
    </location>
</feature>
<evidence type="ECO:0000259" key="3">
    <source>
        <dbReference type="PROSITE" id="PS51755"/>
    </source>
</evidence>
<dbReference type="InterPro" id="IPR016032">
    <property type="entry name" value="Sig_transdc_resp-reg_C-effctor"/>
</dbReference>
<dbReference type="InterPro" id="IPR011990">
    <property type="entry name" value="TPR-like_helical_dom_sf"/>
</dbReference>
<proteinExistence type="predicted"/>
<dbReference type="EMBL" id="BSNS01000011">
    <property type="protein sequence ID" value="GLQ55549.1"/>
    <property type="molecule type" value="Genomic_DNA"/>
</dbReference>
<dbReference type="InterPro" id="IPR036388">
    <property type="entry name" value="WH-like_DNA-bd_sf"/>
</dbReference>
<dbReference type="Pfam" id="PF00486">
    <property type="entry name" value="Trans_reg_C"/>
    <property type="match status" value="1"/>
</dbReference>
<sequence length="579" mass="62928">MQMSLRLDDVPGPGAAAAKARLFGWWRPEFAPKLFRNSPDTIENLLQIGAVRVNLRTGEVHATDGSVTVLRPKTAAILGVLFARAGELVTKDELLDKVWPQTSIDEDGLVQCIGEIRRAFGEDGKSLLRTHAKRGYSLHFPQGSGEPVAPPTKRRRLWQLGAILTVVLLAALALAGREAVWAPPRANVEPQVVAVFPFEALTGGTRWDRLSRALTQDIIADLAQNSWLHVLADATTRSYGAASPAAAAELGADYFVSGSLQVESGVVQVNADLISAETGRQLWSKRIEGPVSDLLGLQRSASNALVGELAAQWNGPIAEATRATARQRGIDNLDAYELYLLACDKVASYTQEDLAEAVGMYRRVVAMAPEFGEAWAQLSLTIYNSVTPNMSEGEMERMWQEGHAAALEAYRVSPENPHAIAQAANAVRWDDPEQAERMVRRAAELAPNNADILAYLAFRATHYPALAEEAEGWIARAFELNPRHPDWYHWNRGAVLMVVGRYSEAVQAFALAPDHIEVKADRIAALALAGDIPAARRALSELMVEAPQFSISFHKNAAGFADEVGEIFARGLRLAGAAS</sequence>
<feature type="DNA-binding region" description="OmpR/PhoB-type" evidence="2">
    <location>
        <begin position="43"/>
        <end position="140"/>
    </location>
</feature>
<keyword evidence="1 2" id="KW-0238">DNA-binding</keyword>
<gene>
    <name evidence="4" type="ORF">GCM10010862_28080</name>
</gene>
<dbReference type="Proteomes" id="UP001156691">
    <property type="component" value="Unassembled WGS sequence"/>
</dbReference>
<keyword evidence="5" id="KW-1185">Reference proteome</keyword>
<evidence type="ECO:0000313" key="5">
    <source>
        <dbReference type="Proteomes" id="UP001156691"/>
    </source>
</evidence>
<evidence type="ECO:0000256" key="1">
    <source>
        <dbReference type="ARBA" id="ARBA00023125"/>
    </source>
</evidence>
<dbReference type="Gene3D" id="1.25.40.10">
    <property type="entry name" value="Tetratricopeptide repeat domain"/>
    <property type="match status" value="2"/>
</dbReference>
<dbReference type="CDD" id="cd00383">
    <property type="entry name" value="trans_reg_C"/>
    <property type="match status" value="1"/>
</dbReference>
<evidence type="ECO:0000313" key="4">
    <source>
        <dbReference type="EMBL" id="GLQ55549.1"/>
    </source>
</evidence>
<dbReference type="SMART" id="SM00862">
    <property type="entry name" value="Trans_reg_C"/>
    <property type="match status" value="1"/>
</dbReference>
<dbReference type="InterPro" id="IPR001867">
    <property type="entry name" value="OmpR/PhoB-type_DNA-bd"/>
</dbReference>
<dbReference type="SUPFAM" id="SSF46894">
    <property type="entry name" value="C-terminal effector domain of the bipartite response regulators"/>
    <property type="match status" value="1"/>
</dbReference>
<protein>
    <recommendedName>
        <fullName evidence="3">OmpR/PhoB-type domain-containing protein</fullName>
    </recommendedName>
</protein>
<accession>A0ABQ5W6W0</accession>
<evidence type="ECO:0000256" key="2">
    <source>
        <dbReference type="PROSITE-ProRule" id="PRU01091"/>
    </source>
</evidence>
<organism evidence="4 5">
    <name type="scientific">Devosia nitrariae</name>
    <dbReference type="NCBI Taxonomy" id="2071872"/>
    <lineage>
        <taxon>Bacteria</taxon>
        <taxon>Pseudomonadati</taxon>
        <taxon>Pseudomonadota</taxon>
        <taxon>Alphaproteobacteria</taxon>
        <taxon>Hyphomicrobiales</taxon>
        <taxon>Devosiaceae</taxon>
        <taxon>Devosia</taxon>
    </lineage>
</organism>
<dbReference type="SUPFAM" id="SSF52964">
    <property type="entry name" value="TolB, N-terminal domain"/>
    <property type="match status" value="1"/>
</dbReference>
<comment type="caution">
    <text evidence="4">The sequence shown here is derived from an EMBL/GenBank/DDBJ whole genome shotgun (WGS) entry which is preliminary data.</text>
</comment>
<dbReference type="SUPFAM" id="SSF48452">
    <property type="entry name" value="TPR-like"/>
    <property type="match status" value="1"/>
</dbReference>
<name>A0ABQ5W6W0_9HYPH</name>
<dbReference type="PROSITE" id="PS51755">
    <property type="entry name" value="OMPR_PHOB"/>
    <property type="match status" value="1"/>
</dbReference>
<dbReference type="Gene3D" id="3.40.50.10070">
    <property type="entry name" value="TolB, N-terminal domain"/>
    <property type="match status" value="1"/>
</dbReference>
<reference evidence="5" key="1">
    <citation type="journal article" date="2019" name="Int. J. Syst. Evol. Microbiol.">
        <title>The Global Catalogue of Microorganisms (GCM) 10K type strain sequencing project: providing services to taxonomists for standard genome sequencing and annotation.</title>
        <authorList>
            <consortium name="The Broad Institute Genomics Platform"/>
            <consortium name="The Broad Institute Genome Sequencing Center for Infectious Disease"/>
            <person name="Wu L."/>
            <person name="Ma J."/>
        </authorList>
    </citation>
    <scope>NUCLEOTIDE SEQUENCE [LARGE SCALE GENOMIC DNA]</scope>
    <source>
        <strain evidence="5">NBRC 112416</strain>
    </source>
</reference>
<dbReference type="Gene3D" id="1.10.10.10">
    <property type="entry name" value="Winged helix-like DNA-binding domain superfamily/Winged helix DNA-binding domain"/>
    <property type="match status" value="1"/>
</dbReference>